<dbReference type="EMBL" id="JAQIZT010000014">
    <property type="protein sequence ID" value="KAJ6973621.1"/>
    <property type="molecule type" value="Genomic_DNA"/>
</dbReference>
<reference evidence="2" key="1">
    <citation type="journal article" date="2023" name="Mol. Ecol. Resour.">
        <title>Chromosome-level genome assembly of a triploid poplar Populus alba 'Berolinensis'.</title>
        <authorList>
            <person name="Chen S."/>
            <person name="Yu Y."/>
            <person name="Wang X."/>
            <person name="Wang S."/>
            <person name="Zhang T."/>
            <person name="Zhou Y."/>
            <person name="He R."/>
            <person name="Meng N."/>
            <person name="Wang Y."/>
            <person name="Liu W."/>
            <person name="Liu Z."/>
            <person name="Liu J."/>
            <person name="Guo Q."/>
            <person name="Huang H."/>
            <person name="Sederoff R.R."/>
            <person name="Wang G."/>
            <person name="Qu G."/>
            <person name="Chen S."/>
        </authorList>
    </citation>
    <scope>NUCLEOTIDE SEQUENCE</scope>
    <source>
        <strain evidence="2">SC-2020</strain>
    </source>
</reference>
<keyword evidence="3" id="KW-1185">Reference proteome</keyword>
<protein>
    <submittedName>
        <fullName evidence="2">Uncharacterized protein</fullName>
    </submittedName>
</protein>
<evidence type="ECO:0000313" key="2">
    <source>
        <dbReference type="EMBL" id="KAJ6973621.1"/>
    </source>
</evidence>
<sequence length="66" mass="7829">MLSFFALKEEERSSERDGHNRRYKNKRERKEQRGVYGMLWKDTIKFAKEMLKDSPRASLHEAVAAA</sequence>
<dbReference type="AlphaFoldDB" id="A0AAD6LUZ1"/>
<accession>A0AAD6LUZ1</accession>
<feature type="compositionally biased region" description="Basic and acidic residues" evidence="1">
    <location>
        <begin position="7"/>
        <end position="20"/>
    </location>
</feature>
<evidence type="ECO:0000313" key="3">
    <source>
        <dbReference type="Proteomes" id="UP001164929"/>
    </source>
</evidence>
<evidence type="ECO:0000256" key="1">
    <source>
        <dbReference type="SAM" id="MobiDB-lite"/>
    </source>
</evidence>
<name>A0AAD6LUZ1_9ROSI</name>
<proteinExistence type="predicted"/>
<organism evidence="2 3">
    <name type="scientific">Populus alba x Populus x berolinensis</name>
    <dbReference type="NCBI Taxonomy" id="444605"/>
    <lineage>
        <taxon>Eukaryota</taxon>
        <taxon>Viridiplantae</taxon>
        <taxon>Streptophyta</taxon>
        <taxon>Embryophyta</taxon>
        <taxon>Tracheophyta</taxon>
        <taxon>Spermatophyta</taxon>
        <taxon>Magnoliopsida</taxon>
        <taxon>eudicotyledons</taxon>
        <taxon>Gunneridae</taxon>
        <taxon>Pentapetalae</taxon>
        <taxon>rosids</taxon>
        <taxon>fabids</taxon>
        <taxon>Malpighiales</taxon>
        <taxon>Salicaceae</taxon>
        <taxon>Saliceae</taxon>
        <taxon>Populus</taxon>
    </lineage>
</organism>
<feature type="region of interest" description="Disordered" evidence="1">
    <location>
        <begin position="1"/>
        <end position="32"/>
    </location>
</feature>
<gene>
    <name evidence="2" type="ORF">NC653_033834</name>
</gene>
<comment type="caution">
    <text evidence="2">The sequence shown here is derived from an EMBL/GenBank/DDBJ whole genome shotgun (WGS) entry which is preliminary data.</text>
</comment>
<dbReference type="Proteomes" id="UP001164929">
    <property type="component" value="Chromosome 14"/>
</dbReference>